<reference evidence="1" key="1">
    <citation type="submission" date="2020-06" db="EMBL/GenBank/DDBJ databases">
        <authorList>
            <person name="Li T."/>
            <person name="Hu X."/>
            <person name="Zhang T."/>
            <person name="Song X."/>
            <person name="Zhang H."/>
            <person name="Dai N."/>
            <person name="Sheng W."/>
            <person name="Hou X."/>
            <person name="Wei L."/>
        </authorList>
    </citation>
    <scope>NUCLEOTIDE SEQUENCE</scope>
    <source>
        <strain evidence="1">G02</strain>
        <tissue evidence="1">Leaf</tissue>
    </source>
</reference>
<sequence>MCVPASGSLFEAIDGSLETIDLRLILVDILGDDIFLNKTVEKCRFQVHLSYFIVIPYCYSKQDPNRLGHSYERIGFLKIDPRSLSISLCHELSLESSNLPVSS</sequence>
<name>A0AAW2M416_SESRA</name>
<organism evidence="1">
    <name type="scientific">Sesamum radiatum</name>
    <name type="common">Black benniseed</name>
    <dbReference type="NCBI Taxonomy" id="300843"/>
    <lineage>
        <taxon>Eukaryota</taxon>
        <taxon>Viridiplantae</taxon>
        <taxon>Streptophyta</taxon>
        <taxon>Embryophyta</taxon>
        <taxon>Tracheophyta</taxon>
        <taxon>Spermatophyta</taxon>
        <taxon>Magnoliopsida</taxon>
        <taxon>eudicotyledons</taxon>
        <taxon>Gunneridae</taxon>
        <taxon>Pentapetalae</taxon>
        <taxon>asterids</taxon>
        <taxon>lamiids</taxon>
        <taxon>Lamiales</taxon>
        <taxon>Pedaliaceae</taxon>
        <taxon>Sesamum</taxon>
    </lineage>
</organism>
<proteinExistence type="predicted"/>
<comment type="caution">
    <text evidence="1">The sequence shown here is derived from an EMBL/GenBank/DDBJ whole genome shotgun (WGS) entry which is preliminary data.</text>
</comment>
<protein>
    <submittedName>
        <fullName evidence="1">Uncharacterized protein</fullName>
    </submittedName>
</protein>
<reference evidence="1" key="2">
    <citation type="journal article" date="2024" name="Plant">
        <title>Genomic evolution and insights into agronomic trait innovations of Sesamum species.</title>
        <authorList>
            <person name="Miao H."/>
            <person name="Wang L."/>
            <person name="Qu L."/>
            <person name="Liu H."/>
            <person name="Sun Y."/>
            <person name="Le M."/>
            <person name="Wang Q."/>
            <person name="Wei S."/>
            <person name="Zheng Y."/>
            <person name="Lin W."/>
            <person name="Duan Y."/>
            <person name="Cao H."/>
            <person name="Xiong S."/>
            <person name="Wang X."/>
            <person name="Wei L."/>
            <person name="Li C."/>
            <person name="Ma Q."/>
            <person name="Ju M."/>
            <person name="Zhao R."/>
            <person name="Li G."/>
            <person name="Mu C."/>
            <person name="Tian Q."/>
            <person name="Mei H."/>
            <person name="Zhang T."/>
            <person name="Gao T."/>
            <person name="Zhang H."/>
        </authorList>
    </citation>
    <scope>NUCLEOTIDE SEQUENCE</scope>
    <source>
        <strain evidence="1">G02</strain>
    </source>
</reference>
<dbReference type="AlphaFoldDB" id="A0AAW2M416"/>
<dbReference type="EMBL" id="JACGWJ010000023">
    <property type="protein sequence ID" value="KAL0325270.1"/>
    <property type="molecule type" value="Genomic_DNA"/>
</dbReference>
<gene>
    <name evidence="1" type="ORF">Sradi_5096300</name>
</gene>
<evidence type="ECO:0000313" key="1">
    <source>
        <dbReference type="EMBL" id="KAL0325270.1"/>
    </source>
</evidence>
<accession>A0AAW2M416</accession>